<evidence type="ECO:0000256" key="1">
    <source>
        <dbReference type="ARBA" id="ARBA00022801"/>
    </source>
</evidence>
<dbReference type="SUPFAM" id="SSF82171">
    <property type="entry name" value="DPP6 N-terminal domain-like"/>
    <property type="match status" value="1"/>
</dbReference>
<dbReference type="PANTHER" id="PTHR42776">
    <property type="entry name" value="SERINE PEPTIDASE S9 FAMILY MEMBER"/>
    <property type="match status" value="1"/>
</dbReference>
<dbReference type="GO" id="GO:0004252">
    <property type="term" value="F:serine-type endopeptidase activity"/>
    <property type="evidence" value="ECO:0007669"/>
    <property type="project" value="InterPro"/>
</dbReference>
<reference evidence="8" key="1">
    <citation type="submission" date="2019-01" db="EMBL/GenBank/DDBJ databases">
        <title>Genomic analysis of Salicibibacter sp. NKC3-5.</title>
        <authorList>
            <person name="Oh Y.J."/>
        </authorList>
    </citation>
    <scope>NUCLEOTIDE SEQUENCE [LARGE SCALE GENOMIC DNA]</scope>
    <source>
        <strain evidence="8">NKC3-5</strain>
    </source>
</reference>
<evidence type="ECO:0000256" key="2">
    <source>
        <dbReference type="ARBA" id="ARBA00022990"/>
    </source>
</evidence>
<protein>
    <recommendedName>
        <fullName evidence="4">Acyl-peptide hydrolase</fullName>
    </recommendedName>
    <alternativeName>
        <fullName evidence="3">Acylaminoacyl-peptidase</fullName>
    </alternativeName>
</protein>
<dbReference type="InterPro" id="IPR029058">
    <property type="entry name" value="AB_hydrolase_fold"/>
</dbReference>
<dbReference type="PANTHER" id="PTHR42776:SF27">
    <property type="entry name" value="DIPEPTIDYL PEPTIDASE FAMILY MEMBER 6"/>
    <property type="match status" value="1"/>
</dbReference>
<dbReference type="GO" id="GO:0006508">
    <property type="term" value="P:proteolysis"/>
    <property type="evidence" value="ECO:0007669"/>
    <property type="project" value="InterPro"/>
</dbReference>
<dbReference type="Pfam" id="PF00326">
    <property type="entry name" value="Peptidase_S9"/>
    <property type="match status" value="1"/>
</dbReference>
<dbReference type="PROSITE" id="PS00708">
    <property type="entry name" value="PRO_ENDOPEP_SER"/>
    <property type="match status" value="1"/>
</dbReference>
<evidence type="ECO:0000256" key="5">
    <source>
        <dbReference type="ARBA" id="ARBA00045885"/>
    </source>
</evidence>
<dbReference type="Gene3D" id="2.120.10.30">
    <property type="entry name" value="TolB, C-terminal domain"/>
    <property type="match status" value="1"/>
</dbReference>
<dbReference type="EMBL" id="CP035485">
    <property type="protein sequence ID" value="QDI92700.1"/>
    <property type="molecule type" value="Genomic_DNA"/>
</dbReference>
<dbReference type="OrthoDB" id="108903at2"/>
<proteinExistence type="predicted"/>
<evidence type="ECO:0000313" key="7">
    <source>
        <dbReference type="EMBL" id="QDI92700.1"/>
    </source>
</evidence>
<dbReference type="KEGG" id="sale:EPH95_17165"/>
<dbReference type="Proteomes" id="UP000319756">
    <property type="component" value="Chromosome"/>
</dbReference>
<dbReference type="SUPFAM" id="SSF53474">
    <property type="entry name" value="alpha/beta-Hydrolases"/>
    <property type="match status" value="1"/>
</dbReference>
<dbReference type="InterPro" id="IPR001375">
    <property type="entry name" value="Peptidase_S9_cat"/>
</dbReference>
<keyword evidence="1" id="KW-0378">Hydrolase</keyword>
<dbReference type="AlphaFoldDB" id="A0A514LLG1"/>
<feature type="domain" description="Peptidase S9 prolyl oligopeptidase catalytic" evidence="6">
    <location>
        <begin position="389"/>
        <end position="595"/>
    </location>
</feature>
<comment type="function">
    <text evidence="5">This enzyme catalyzes the hydrolysis of the N-terminal peptide bond of an N-acetylated peptide to generate an N-acetylated amino acid and a peptide with a free N-terminus. It preferentially cleaves off Ac-Ala, Ac-Met and Ac-Ser. Also, involved in the degradation of oxidized and glycated proteins.</text>
</comment>
<keyword evidence="8" id="KW-1185">Reference proteome</keyword>
<evidence type="ECO:0000256" key="3">
    <source>
        <dbReference type="ARBA" id="ARBA00032284"/>
    </source>
</evidence>
<accession>A0A514LLG1</accession>
<dbReference type="InterPro" id="IPR002471">
    <property type="entry name" value="Pept_S9_AS"/>
</dbReference>
<keyword evidence="2" id="KW-0007">Acetylation</keyword>
<sequence length="595" mass="67253">MLTFPKADVSQFFRTYSIQNFAVSPNEEQLVFSTNLSGDYNLWAMDMNQRFPYPLTSMNQSNHGLIYDSNNRFIIAAFDHDGDENAQLYALPPEGGALLPIQVNEGERHMVGELSEDGRKLYYTSTKNNAAFLNIYCYDLKNETDELLLKGSEGATTFTTLSPEEDSFLLRKHFANTHSCMYVHRDGETTAITPDASVQHTVESAVYTSNEDIYFATTYKEDFSYLAHFHVQTGAFSKVLAIPGESIVEVKADQASGGLYLHSSQGVTDKLYHYHPENNDLSRLHLSVEVIDKVTVTKAGNLYILGRGSTLPMNIFKYGKDDANWKALTDFRVPGIPREQMSEPATISYSSFDGTEIEALYFTPDSAADNGHVILWPHGGPQAAERKFFRAMFQMLTYEGYRILAPNFRGSSNYGLAFMKMVEGDWGHGPRLDNIAAIDYLIDHYNVDPDKIFLMGGSYGGYMALLLHGRHPDYFKAVIDIFGVSNLFSFVHSVPDFWKPIMKQWVGDPVEDKERFTRDSPITYLDQMTKPMFVIQGANDPRVVKAESDQIVDQLRQNNAEVKYLVLEDEGHGFSKKSNEMSVNREILAFLNDHL</sequence>
<dbReference type="Gene3D" id="3.40.50.1820">
    <property type="entry name" value="alpha/beta hydrolase"/>
    <property type="match status" value="1"/>
</dbReference>
<evidence type="ECO:0000256" key="4">
    <source>
        <dbReference type="ARBA" id="ARBA00032596"/>
    </source>
</evidence>
<evidence type="ECO:0000259" key="6">
    <source>
        <dbReference type="Pfam" id="PF00326"/>
    </source>
</evidence>
<evidence type="ECO:0000313" key="8">
    <source>
        <dbReference type="Proteomes" id="UP000319756"/>
    </source>
</evidence>
<organism evidence="7 8">
    <name type="scientific">Salicibibacter halophilus</name>
    <dbReference type="NCBI Taxonomy" id="2502791"/>
    <lineage>
        <taxon>Bacteria</taxon>
        <taxon>Bacillati</taxon>
        <taxon>Bacillota</taxon>
        <taxon>Bacilli</taxon>
        <taxon>Bacillales</taxon>
        <taxon>Bacillaceae</taxon>
        <taxon>Salicibibacter</taxon>
    </lineage>
</organism>
<dbReference type="InterPro" id="IPR011042">
    <property type="entry name" value="6-blade_b-propeller_TolB-like"/>
</dbReference>
<gene>
    <name evidence="7" type="ORF">EPH95_17165</name>
</gene>
<name>A0A514LLG1_9BACI</name>